<protein>
    <submittedName>
        <fullName evidence="1">Uncharacterized protein</fullName>
    </submittedName>
</protein>
<evidence type="ECO:0000313" key="1">
    <source>
        <dbReference type="EMBL" id="JAH88768.1"/>
    </source>
</evidence>
<name>A0A0E9WH38_ANGAN</name>
<dbReference type="AlphaFoldDB" id="A0A0E9WH38"/>
<dbReference type="EMBL" id="GBXM01019809">
    <property type="protein sequence ID" value="JAH88768.1"/>
    <property type="molecule type" value="Transcribed_RNA"/>
</dbReference>
<proteinExistence type="predicted"/>
<accession>A0A0E9WH38</accession>
<reference evidence="1" key="2">
    <citation type="journal article" date="2015" name="Fish Shellfish Immunol.">
        <title>Early steps in the European eel (Anguilla anguilla)-Vibrio vulnificus interaction in the gills: Role of the RtxA13 toxin.</title>
        <authorList>
            <person name="Callol A."/>
            <person name="Pajuelo D."/>
            <person name="Ebbesson L."/>
            <person name="Teles M."/>
            <person name="MacKenzie S."/>
            <person name="Amaro C."/>
        </authorList>
    </citation>
    <scope>NUCLEOTIDE SEQUENCE</scope>
</reference>
<organism evidence="1">
    <name type="scientific">Anguilla anguilla</name>
    <name type="common">European freshwater eel</name>
    <name type="synonym">Muraena anguilla</name>
    <dbReference type="NCBI Taxonomy" id="7936"/>
    <lineage>
        <taxon>Eukaryota</taxon>
        <taxon>Metazoa</taxon>
        <taxon>Chordata</taxon>
        <taxon>Craniata</taxon>
        <taxon>Vertebrata</taxon>
        <taxon>Euteleostomi</taxon>
        <taxon>Actinopterygii</taxon>
        <taxon>Neopterygii</taxon>
        <taxon>Teleostei</taxon>
        <taxon>Anguilliformes</taxon>
        <taxon>Anguillidae</taxon>
        <taxon>Anguilla</taxon>
    </lineage>
</organism>
<sequence length="33" mass="3722">MHSHMDPAKNLEVGLICYSLLDELLSRVLTLPI</sequence>
<reference evidence="1" key="1">
    <citation type="submission" date="2014-11" db="EMBL/GenBank/DDBJ databases">
        <authorList>
            <person name="Amaro Gonzalez C."/>
        </authorList>
    </citation>
    <scope>NUCLEOTIDE SEQUENCE</scope>
</reference>